<evidence type="ECO:0000313" key="2">
    <source>
        <dbReference type="EMBL" id="MBP1934878.1"/>
    </source>
</evidence>
<feature type="compositionally biased region" description="Low complexity" evidence="1">
    <location>
        <begin position="21"/>
        <end position="33"/>
    </location>
</feature>
<evidence type="ECO:0000256" key="1">
    <source>
        <dbReference type="SAM" id="MobiDB-lite"/>
    </source>
</evidence>
<dbReference type="Proteomes" id="UP001519343">
    <property type="component" value="Unassembled WGS sequence"/>
</dbReference>
<keyword evidence="3" id="KW-1185">Reference proteome</keyword>
<organism evidence="2 3">
    <name type="scientific">Ammoniphilus resinae</name>
    <dbReference type="NCBI Taxonomy" id="861532"/>
    <lineage>
        <taxon>Bacteria</taxon>
        <taxon>Bacillati</taxon>
        <taxon>Bacillota</taxon>
        <taxon>Bacilli</taxon>
        <taxon>Bacillales</taxon>
        <taxon>Paenibacillaceae</taxon>
        <taxon>Aneurinibacillus group</taxon>
        <taxon>Ammoniphilus</taxon>
    </lineage>
</organism>
<dbReference type="RefSeq" id="WP_209812854.1">
    <property type="nucleotide sequence ID" value="NZ_JAGGKT010000030.1"/>
</dbReference>
<comment type="caution">
    <text evidence="2">The sequence shown here is derived from an EMBL/GenBank/DDBJ whole genome shotgun (WGS) entry which is preliminary data.</text>
</comment>
<protein>
    <recommendedName>
        <fullName evidence="4">Rho termination factor N-terminal domain-containing protein</fullName>
    </recommendedName>
</protein>
<accession>A0ABS4GX81</accession>
<reference evidence="2 3" key="1">
    <citation type="submission" date="2021-03" db="EMBL/GenBank/DDBJ databases">
        <title>Genomic Encyclopedia of Type Strains, Phase IV (KMG-IV): sequencing the most valuable type-strain genomes for metagenomic binning, comparative biology and taxonomic classification.</title>
        <authorList>
            <person name="Goeker M."/>
        </authorList>
    </citation>
    <scope>NUCLEOTIDE SEQUENCE [LARGE SCALE GENOMIC DNA]</scope>
    <source>
        <strain evidence="2 3">DSM 24738</strain>
    </source>
</reference>
<evidence type="ECO:0000313" key="3">
    <source>
        <dbReference type="Proteomes" id="UP001519343"/>
    </source>
</evidence>
<evidence type="ECO:0008006" key="4">
    <source>
        <dbReference type="Google" id="ProtNLM"/>
    </source>
</evidence>
<feature type="region of interest" description="Disordered" evidence="1">
    <location>
        <begin position="1"/>
        <end position="38"/>
    </location>
</feature>
<dbReference type="EMBL" id="JAGGKT010000030">
    <property type="protein sequence ID" value="MBP1934878.1"/>
    <property type="molecule type" value="Genomic_DNA"/>
</dbReference>
<sequence>MARKNRSIAGFGEVANEKINDNSNNNVNSNGNIDIDDNKEDDVSININNNDDLNEVDENKAEDEGMDYLDQLIEGGKKKKDESVLTGIYLQKDIAQILDRLGKKGGRGAKSRIVNDSLRKVFAEKGLL</sequence>
<name>A0ABS4GX81_9BACL</name>
<proteinExistence type="predicted"/>
<gene>
    <name evidence="2" type="ORF">J2Z37_004898</name>
</gene>